<sequence length="206" mass="23120">MGQAGKPLPTIDVQGALAAQAAMGGQTNGSGGETSGVDKMRELLFGNQMQDYDKRFSIMEERFQLRLRDMEAESSRSLSNLESTIKKQLESVAGQFREEKDLRADADKELERSLRDHTQALEKRLAQLSDQLARHERDFTDRLSHEVQGLRDEMRKRQDDSRATMERMFSELSNVKTDRNLLAGLFVEIAKCLNQDVSPKGANGGG</sequence>
<evidence type="ECO:0000256" key="1">
    <source>
        <dbReference type="SAM" id="Coils"/>
    </source>
</evidence>
<proteinExistence type="predicted"/>
<dbReference type="Proteomes" id="UP001385892">
    <property type="component" value="Unassembled WGS sequence"/>
</dbReference>
<dbReference type="RefSeq" id="WP_340343028.1">
    <property type="nucleotide sequence ID" value="NZ_JBBKZT010000006.1"/>
</dbReference>
<dbReference type="EMBL" id="JBBKZT010000006">
    <property type="protein sequence ID" value="MEJ8847896.1"/>
    <property type="molecule type" value="Genomic_DNA"/>
</dbReference>
<dbReference type="Gene3D" id="1.20.120.20">
    <property type="entry name" value="Apolipoprotein"/>
    <property type="match status" value="1"/>
</dbReference>
<gene>
    <name evidence="2" type="ORF">WKW82_14645</name>
</gene>
<evidence type="ECO:0000313" key="2">
    <source>
        <dbReference type="EMBL" id="MEJ8847896.1"/>
    </source>
</evidence>
<organism evidence="2 3">
    <name type="scientific">Variovorax rhizosphaerae</name>
    <dbReference type="NCBI Taxonomy" id="1836200"/>
    <lineage>
        <taxon>Bacteria</taxon>
        <taxon>Pseudomonadati</taxon>
        <taxon>Pseudomonadota</taxon>
        <taxon>Betaproteobacteria</taxon>
        <taxon>Burkholderiales</taxon>
        <taxon>Comamonadaceae</taxon>
        <taxon>Variovorax</taxon>
    </lineage>
</organism>
<feature type="coiled-coil region" evidence="1">
    <location>
        <begin position="111"/>
        <end position="138"/>
    </location>
</feature>
<reference evidence="2 3" key="1">
    <citation type="submission" date="2024-03" db="EMBL/GenBank/DDBJ databases">
        <title>Novel species of the genus Variovorax.</title>
        <authorList>
            <person name="Liu Q."/>
            <person name="Xin Y.-H."/>
        </authorList>
    </citation>
    <scope>NUCLEOTIDE SEQUENCE [LARGE SCALE GENOMIC DNA]</scope>
    <source>
        <strain evidence="2 3">KACC 18900</strain>
    </source>
</reference>
<keyword evidence="1" id="KW-0175">Coiled coil</keyword>
<accession>A0ABU8WK47</accession>
<comment type="caution">
    <text evidence="2">The sequence shown here is derived from an EMBL/GenBank/DDBJ whole genome shotgun (WGS) entry which is preliminary data.</text>
</comment>
<keyword evidence="3" id="KW-1185">Reference proteome</keyword>
<protein>
    <submittedName>
        <fullName evidence="2">Uncharacterized protein</fullName>
    </submittedName>
</protein>
<evidence type="ECO:0000313" key="3">
    <source>
        <dbReference type="Proteomes" id="UP001385892"/>
    </source>
</evidence>
<name>A0ABU8WK47_9BURK</name>
<dbReference type="SUPFAM" id="SSF47162">
    <property type="entry name" value="Apolipoprotein"/>
    <property type="match status" value="1"/>
</dbReference>